<comment type="cofactor">
    <cofactor evidence="1">
        <name>Ca(2+)</name>
        <dbReference type="ChEBI" id="CHEBI:29108"/>
    </cofactor>
</comment>
<dbReference type="InterPro" id="IPR029044">
    <property type="entry name" value="Nucleotide-diphossugar_trans"/>
</dbReference>
<dbReference type="InterPro" id="IPR040497">
    <property type="entry name" value="Glyco_transf_24"/>
</dbReference>
<evidence type="ECO:0000256" key="10">
    <source>
        <dbReference type="SAM" id="SignalP"/>
    </source>
</evidence>
<dbReference type="InterPro" id="IPR040693">
    <property type="entry name" value="UGGT_TRXL_1"/>
</dbReference>
<keyword evidence="5 16" id="KW-0808">Transferase</keyword>
<keyword evidence="8" id="KW-0325">Glycoprotein</keyword>
<comment type="subcellular location">
    <subcellularLocation>
        <location evidence="2">Endoplasmic reticulum lumen</location>
    </subcellularLocation>
</comment>
<dbReference type="GO" id="GO:0003980">
    <property type="term" value="F:UDP-glucose:glycoprotein glucosyltransferase activity"/>
    <property type="evidence" value="ECO:0007669"/>
    <property type="project" value="InterPro"/>
</dbReference>
<comment type="similarity">
    <text evidence="4">Belongs to the glycosyltransferase 8 family.</text>
</comment>
<dbReference type="InterPro" id="IPR009448">
    <property type="entry name" value="UDP-g_GGtrans"/>
</dbReference>
<dbReference type="OrthoDB" id="27683at2759"/>
<dbReference type="GO" id="GO:0036503">
    <property type="term" value="P:ERAD pathway"/>
    <property type="evidence" value="ECO:0007669"/>
    <property type="project" value="TreeGrafter"/>
</dbReference>
<dbReference type="EMBL" id="KQ474078">
    <property type="protein sequence ID" value="KPV75573.1"/>
    <property type="molecule type" value="Genomic_DNA"/>
</dbReference>
<feature type="domain" description="UGGT thioredoxin-like" evidence="11">
    <location>
        <begin position="123"/>
        <end position="269"/>
    </location>
</feature>
<dbReference type="Pfam" id="PF06427">
    <property type="entry name" value="UDP-g_GGTase"/>
    <property type="match status" value="1"/>
</dbReference>
<evidence type="ECO:0000256" key="9">
    <source>
        <dbReference type="SAM" id="MobiDB-lite"/>
    </source>
</evidence>
<evidence type="ECO:0000259" key="13">
    <source>
        <dbReference type="Pfam" id="PF18402"/>
    </source>
</evidence>
<sequence length="1708" mass="188270">MLLGGLVGLLLAASSACSSASPPVTARIETAWPAPDLVTQYLETVELEAPGALFPLIAFLASHPHSTKFLRDPLPPLSQHRAQRFANAGTNPVFAPEGTLTPADTFALLEASTTRSVLVRDKGVRDGIRLALANRETTVLLEGMRRVWEERESEVGAALAADEGAPARAERVRDDDDDEAAPSCESWIDVRGERACSEDEFWDLVGPEQKDKSTPIQLPDHLDSHPRPRLYPFDHVTPRVAALPRFVLYGSPTSPSFPRLFTFLFSLSNPKSPLQSNPKAQPPSALTGAPSPTVAPPARSYSPRLQLVLRWKPSTKAQLEQKKLVLGGYGAALDIKKSDYLVIDDRLTGASSSSGAKPAHEVLGIDGGAAAKMEAVKKADVAELSVRTAQFILGSDDPFSAFVDLTSAFPRLASHLPALVPDPSPHLMSEVSTNQMSSRLAMRPHFFLNGIALSDADADPFALLRLMRKERKILADLAALSPHLSGSDVRDLLINGGPKAKASGGMRDRIDADVLGELYDATDRDEGSQVILWWNDLEKDRRYQSWPTSVRDLLRPSYPGSMSQVAKNLNNVVFLVDLSQLVSLALITENVKQFVSRGIPIRFGVVPLVSPLGAEDAIETHLAQLLWYLTDVVGRGPAMSFLASLQKAANGRRVTVELARRKYEQVAGRLPPIDGGELASYDEVQKGVGRYKASASHSRLNKARQYLRRLGVALPNSLEEEDDDELAQPGSFFMNGAYFPLDDDFGQNLQRTLALHTQFLQQEIYLQSLTDSTDAKSFFANLPTTHKRRNPFVFPSDSNPLKVVNLAKAFDGVDRTFTHGSYIEGASGDLNETTGYDIEGPPAVATMLVVTDLDTPTGAQLAKAALQLADQSTKIRVSFLHNPPSFDDVPHAYALSNTLWALHKNKKLDEILPGELISWIDLSISSEGPEGGAGLSWQPENPLKELLKTKGVDKERAFDALLWWEELQWLVAKLGFGPGENGVILNGRVVGPFPDGIFGLPDLRTLLAHELEKRIEPVVAAFNSTVFDLMHASRSTISQAYNLATSIIGFAHLPDPAQGMFGGGPVERTRSYNALLSDHSSVIGNLSRGALFEVAVVVDPATELAQRWAPVIKTLAGLNTTHVRLYLNPSLHVTEVPIKRFYEYVFEPEPRFDSTSGNEIEPSIRFDNVPEDVLVTFGVDAQKSWFAFPKTSVHDLDNIRLADLPEWSKAEGVEAVLELEALVVEAHARELPSSRPPRGLQLELKSGVESSPHEQRVDTTVMANLGYAQWKAAPGVWRLGIRPGKGADVYELESTGADGWKSGNVATTGDSFVVSTLEGLTLYPRFYRKPGQELTELLDESAASGTAGKRESGGVVERIKSMLPFFGGSSGKDLVSTGKGAEINVFTVASGLLYERMAFLMCVSVMRHTESSVKFWFIENFLSPSFKAFLPHVAAEYGFSYELVTYKWPHWLRGQKEKQRTIWGYKILFLDVLFPLELERVIFVDSDQIVRADLKELVDLDLDGAPYAYAPMGDDREEMEGFRFWKTGYWEKHLQGRPYHISALYVVDLDRFRQIAAGDRLRQQYQALSADPNSLANLDQDLPNQSWRDIPIYTLPQEWLWCETWCSDESLAKAKTIDLCNNPATHEPKLQRARRLLPEWSEYDDEVAALAKRVLANDSSSSSSSAAAFQAHAHELEQAVQQEQERESFVEEQAQAVPAASERVKDEL</sequence>
<feature type="domain" description="UGGT thioredoxin-like" evidence="13">
    <location>
        <begin position="519"/>
        <end position="793"/>
    </location>
</feature>
<keyword evidence="17" id="KW-1185">Reference proteome</keyword>
<evidence type="ECO:0000313" key="16">
    <source>
        <dbReference type="EMBL" id="KPV75573.1"/>
    </source>
</evidence>
<dbReference type="GO" id="GO:0005788">
    <property type="term" value="C:endoplasmic reticulum lumen"/>
    <property type="evidence" value="ECO:0007669"/>
    <property type="project" value="UniProtKB-SubCell"/>
</dbReference>
<reference evidence="16 17" key="1">
    <citation type="journal article" date="2015" name="Front. Microbiol.">
        <title>Genome sequence of the plant growth promoting endophytic yeast Rhodotorula graminis WP1.</title>
        <authorList>
            <person name="Firrincieli A."/>
            <person name="Otillar R."/>
            <person name="Salamov A."/>
            <person name="Schmutz J."/>
            <person name="Khan Z."/>
            <person name="Redman R.S."/>
            <person name="Fleck N.D."/>
            <person name="Lindquist E."/>
            <person name="Grigoriev I.V."/>
            <person name="Doty S.L."/>
        </authorList>
    </citation>
    <scope>NUCLEOTIDE SEQUENCE [LARGE SCALE GENOMIC DNA]</scope>
    <source>
        <strain evidence="16 17">WP1</strain>
    </source>
</reference>
<dbReference type="CDD" id="cd06432">
    <property type="entry name" value="GT8_HUGT1_C_like"/>
    <property type="match status" value="1"/>
</dbReference>
<feature type="domain" description="UGGT thioredoxin-like" evidence="12">
    <location>
        <begin position="371"/>
        <end position="494"/>
    </location>
</feature>
<dbReference type="OMA" id="RQTKTRF"/>
<evidence type="ECO:0000256" key="3">
    <source>
        <dbReference type="ARBA" id="ARBA00004922"/>
    </source>
</evidence>
<dbReference type="FunFam" id="3.90.550.10:FF:000065">
    <property type="entry name" value="UDP-glucose:glycoprotein glucosyltransferase, putative"/>
    <property type="match status" value="1"/>
</dbReference>
<dbReference type="UniPathway" id="UPA00378"/>
<dbReference type="Proteomes" id="UP000053890">
    <property type="component" value="Unassembled WGS sequence"/>
</dbReference>
<evidence type="ECO:0000256" key="8">
    <source>
        <dbReference type="ARBA" id="ARBA00023180"/>
    </source>
</evidence>
<dbReference type="Pfam" id="PF18404">
    <property type="entry name" value="Glyco_transf_24"/>
    <property type="match status" value="1"/>
</dbReference>
<comment type="pathway">
    <text evidence="3">Protein modification; protein glycosylation.</text>
</comment>
<dbReference type="Pfam" id="PF18403">
    <property type="entry name" value="Thioredoxin_15"/>
    <property type="match status" value="1"/>
</dbReference>
<evidence type="ECO:0000259" key="15">
    <source>
        <dbReference type="Pfam" id="PF18404"/>
    </source>
</evidence>
<dbReference type="RefSeq" id="XP_018271622.1">
    <property type="nucleotide sequence ID" value="XM_018416886.1"/>
</dbReference>
<keyword evidence="7" id="KW-0256">Endoplasmic reticulum</keyword>
<dbReference type="GeneID" id="28977334"/>
<dbReference type="Pfam" id="PF18401">
    <property type="entry name" value="Thioredoxin_13"/>
    <property type="match status" value="1"/>
</dbReference>
<feature type="compositionally biased region" description="Basic and acidic residues" evidence="9">
    <location>
        <begin position="1672"/>
        <end position="1689"/>
    </location>
</feature>
<dbReference type="SUPFAM" id="SSF53448">
    <property type="entry name" value="Nucleotide-diphospho-sugar transferases"/>
    <property type="match status" value="1"/>
</dbReference>
<evidence type="ECO:0000256" key="7">
    <source>
        <dbReference type="ARBA" id="ARBA00022824"/>
    </source>
</evidence>
<accession>A0A194S4B3</accession>
<feature type="signal peptide" evidence="10">
    <location>
        <begin position="1"/>
        <end position="20"/>
    </location>
</feature>
<dbReference type="GO" id="GO:0018279">
    <property type="term" value="P:protein N-linked glycosylation via asparagine"/>
    <property type="evidence" value="ECO:0007669"/>
    <property type="project" value="TreeGrafter"/>
</dbReference>
<dbReference type="PANTHER" id="PTHR11226">
    <property type="entry name" value="UDP-GLUCOSE GLYCOPROTEIN:GLUCOSYLTRANSFERASE"/>
    <property type="match status" value="1"/>
</dbReference>
<gene>
    <name evidence="16" type="ORF">RHOBADRAFT_53538</name>
</gene>
<organism evidence="16 17">
    <name type="scientific">Rhodotorula graminis (strain WP1)</name>
    <dbReference type="NCBI Taxonomy" id="578459"/>
    <lineage>
        <taxon>Eukaryota</taxon>
        <taxon>Fungi</taxon>
        <taxon>Dikarya</taxon>
        <taxon>Basidiomycota</taxon>
        <taxon>Pucciniomycotina</taxon>
        <taxon>Microbotryomycetes</taxon>
        <taxon>Sporidiobolales</taxon>
        <taxon>Sporidiobolaceae</taxon>
        <taxon>Rhodotorula</taxon>
    </lineage>
</organism>
<evidence type="ECO:0000256" key="5">
    <source>
        <dbReference type="ARBA" id="ARBA00022679"/>
    </source>
</evidence>
<name>A0A194S4B3_RHOGW</name>
<dbReference type="InterPro" id="IPR040694">
    <property type="entry name" value="UGGT_TRXL_2"/>
</dbReference>
<keyword evidence="6 10" id="KW-0732">Signal</keyword>
<evidence type="ECO:0000313" key="17">
    <source>
        <dbReference type="Proteomes" id="UP000053890"/>
    </source>
</evidence>
<dbReference type="GO" id="GO:0051082">
    <property type="term" value="F:unfolded protein binding"/>
    <property type="evidence" value="ECO:0007669"/>
    <property type="project" value="TreeGrafter"/>
</dbReference>
<proteinExistence type="inferred from homology"/>
<protein>
    <submittedName>
        <fullName evidence="16">Glycosyltransferase family 24 protein</fullName>
    </submittedName>
</protein>
<feature type="region of interest" description="Disordered" evidence="9">
    <location>
        <begin position="1664"/>
        <end position="1708"/>
    </location>
</feature>
<dbReference type="Pfam" id="PF18400">
    <property type="entry name" value="Thioredoxin_12"/>
    <property type="match status" value="1"/>
</dbReference>
<feature type="domain" description="UDP-glucose:glycoprotein glucosyltransferase thioredoxin-like" evidence="14">
    <location>
        <begin position="845"/>
        <end position="1048"/>
    </location>
</feature>
<evidence type="ECO:0000256" key="1">
    <source>
        <dbReference type="ARBA" id="ARBA00001913"/>
    </source>
</evidence>
<dbReference type="Pfam" id="PF18402">
    <property type="entry name" value="Thioredoxin_14"/>
    <property type="match status" value="1"/>
</dbReference>
<evidence type="ECO:0000259" key="11">
    <source>
        <dbReference type="Pfam" id="PF18400"/>
    </source>
</evidence>
<dbReference type="InterPro" id="IPR040525">
    <property type="entry name" value="UGGT_TRXL_4"/>
</dbReference>
<evidence type="ECO:0000256" key="6">
    <source>
        <dbReference type="ARBA" id="ARBA00022729"/>
    </source>
</evidence>
<dbReference type="Gene3D" id="3.90.550.10">
    <property type="entry name" value="Spore Coat Polysaccharide Biosynthesis Protein SpsA, Chain A"/>
    <property type="match status" value="1"/>
</dbReference>
<feature type="chain" id="PRO_5008265452" evidence="10">
    <location>
        <begin position="21"/>
        <end position="1708"/>
    </location>
</feature>
<feature type="region of interest" description="Disordered" evidence="9">
    <location>
        <begin position="162"/>
        <end position="182"/>
    </location>
</feature>
<feature type="region of interest" description="Disordered" evidence="9">
    <location>
        <begin position="272"/>
        <end position="299"/>
    </location>
</feature>
<dbReference type="PANTHER" id="PTHR11226:SF0">
    <property type="entry name" value="UDP-GLUCOSE:GLYCOPROTEIN GLUCOSYLTRANSFERASE"/>
    <property type="match status" value="1"/>
</dbReference>
<dbReference type="STRING" id="578459.A0A194S4B3"/>
<evidence type="ECO:0000259" key="14">
    <source>
        <dbReference type="Pfam" id="PF18403"/>
    </source>
</evidence>
<dbReference type="InterPro" id="IPR040692">
    <property type="entry name" value="UGGT_TRXL_3"/>
</dbReference>
<evidence type="ECO:0000256" key="4">
    <source>
        <dbReference type="ARBA" id="ARBA00006351"/>
    </source>
</evidence>
<evidence type="ECO:0000256" key="2">
    <source>
        <dbReference type="ARBA" id="ARBA00004319"/>
    </source>
</evidence>
<feature type="domain" description="Glucosyltransferase 24 catalytic" evidence="15">
    <location>
        <begin position="1383"/>
        <end position="1649"/>
    </location>
</feature>
<evidence type="ECO:0000259" key="12">
    <source>
        <dbReference type="Pfam" id="PF18401"/>
    </source>
</evidence>